<sequence>MVSNFDKKQKRVFSKRNFYFITGGILFLIVSALLIFADIKIYKEKKRLNAQISGYKKQIQEIENRNKTLKEGIAGANNDNYIEKAAREELDLQKQGEKVVTFIMPSPQQQNQEKNQQNFFDIKAWAIWLSQSWSWIKDKF</sequence>
<dbReference type="InterPro" id="IPR007060">
    <property type="entry name" value="FtsL/DivIC"/>
</dbReference>
<feature type="coiled-coil region" evidence="1">
    <location>
        <begin position="45"/>
        <end position="79"/>
    </location>
</feature>
<keyword evidence="1" id="KW-0175">Coiled coil</keyword>
<evidence type="ECO:0008006" key="5">
    <source>
        <dbReference type="Google" id="ProtNLM"/>
    </source>
</evidence>
<keyword evidence="2" id="KW-1133">Transmembrane helix</keyword>
<comment type="caution">
    <text evidence="3">The sequence shown here is derived from an EMBL/GenBank/DDBJ whole genome shotgun (WGS) entry which is preliminary data.</text>
</comment>
<feature type="transmembrane region" description="Helical" evidence="2">
    <location>
        <begin position="18"/>
        <end position="37"/>
    </location>
</feature>
<dbReference type="EMBL" id="MHPE01000017">
    <property type="protein sequence ID" value="OGZ77082.1"/>
    <property type="molecule type" value="Genomic_DNA"/>
</dbReference>
<dbReference type="AlphaFoldDB" id="A0A1G2IR36"/>
<dbReference type="Proteomes" id="UP000178632">
    <property type="component" value="Unassembled WGS sequence"/>
</dbReference>
<organism evidence="3 4">
    <name type="scientific">Candidatus Staskawiczbacteria bacterium RIFCSPLOWO2_12_FULL_37_15</name>
    <dbReference type="NCBI Taxonomy" id="1802218"/>
    <lineage>
        <taxon>Bacteria</taxon>
        <taxon>Candidatus Staskawicziibacteriota</taxon>
    </lineage>
</organism>
<proteinExistence type="predicted"/>
<reference evidence="3 4" key="1">
    <citation type="journal article" date="2016" name="Nat. Commun.">
        <title>Thousands of microbial genomes shed light on interconnected biogeochemical processes in an aquifer system.</title>
        <authorList>
            <person name="Anantharaman K."/>
            <person name="Brown C.T."/>
            <person name="Hug L.A."/>
            <person name="Sharon I."/>
            <person name="Castelle C.J."/>
            <person name="Probst A.J."/>
            <person name="Thomas B.C."/>
            <person name="Singh A."/>
            <person name="Wilkins M.J."/>
            <person name="Karaoz U."/>
            <person name="Brodie E.L."/>
            <person name="Williams K.H."/>
            <person name="Hubbard S.S."/>
            <person name="Banfield J.F."/>
        </authorList>
    </citation>
    <scope>NUCLEOTIDE SEQUENCE [LARGE SCALE GENOMIC DNA]</scope>
</reference>
<gene>
    <name evidence="3" type="ORF">A3G45_02590</name>
</gene>
<accession>A0A1G2IR36</accession>
<evidence type="ECO:0000256" key="1">
    <source>
        <dbReference type="SAM" id="Coils"/>
    </source>
</evidence>
<protein>
    <recommendedName>
        <fullName evidence="5">Cell division protein FtsL</fullName>
    </recommendedName>
</protein>
<evidence type="ECO:0000313" key="3">
    <source>
        <dbReference type="EMBL" id="OGZ77082.1"/>
    </source>
</evidence>
<dbReference type="Pfam" id="PF04977">
    <property type="entry name" value="DivIC"/>
    <property type="match status" value="1"/>
</dbReference>
<keyword evidence="2" id="KW-0812">Transmembrane</keyword>
<evidence type="ECO:0000313" key="4">
    <source>
        <dbReference type="Proteomes" id="UP000178632"/>
    </source>
</evidence>
<keyword evidence="2" id="KW-0472">Membrane</keyword>
<name>A0A1G2IR36_9BACT</name>
<evidence type="ECO:0000256" key="2">
    <source>
        <dbReference type="SAM" id="Phobius"/>
    </source>
</evidence>